<gene>
    <name evidence="1" type="ORF">A6D6_01402</name>
</gene>
<evidence type="ECO:0000313" key="2">
    <source>
        <dbReference type="Proteomes" id="UP000771797"/>
    </source>
</evidence>
<comment type="caution">
    <text evidence="1">The sequence shown here is derived from an EMBL/GenBank/DDBJ whole genome shotgun (WGS) entry which is preliminary data.</text>
</comment>
<accession>A0ABQ6YA73</accession>
<dbReference type="Gene3D" id="1.20.120.1930">
    <property type="entry name" value="Uncharacterised protein PF16691, DUF5062"/>
    <property type="match status" value="1"/>
</dbReference>
<dbReference type="Proteomes" id="UP000771797">
    <property type="component" value="Unassembled WGS sequence"/>
</dbReference>
<sequence>MKKLKNEKEWVKKAITLGMAYGEKRGVVEFEPTDSAALKLEYIYRLLVHDKVIQPLPEDQVSQQSIQHKLAIWASKQP</sequence>
<protein>
    <recommendedName>
        <fullName evidence="3">DUF5062 domain-containing protein</fullName>
    </recommendedName>
</protein>
<dbReference type="InterPro" id="IPR032036">
    <property type="entry name" value="DUF5062"/>
</dbReference>
<evidence type="ECO:0000313" key="1">
    <source>
        <dbReference type="EMBL" id="KAF0806727.1"/>
    </source>
</evidence>
<organism evidence="1 2">
    <name type="scientific">Alcanivorax xiamenensis</name>
    <dbReference type="NCBI Taxonomy" id="1177156"/>
    <lineage>
        <taxon>Bacteria</taxon>
        <taxon>Pseudomonadati</taxon>
        <taxon>Pseudomonadota</taxon>
        <taxon>Gammaproteobacteria</taxon>
        <taxon>Oceanospirillales</taxon>
        <taxon>Alcanivoracaceae</taxon>
        <taxon>Alcanivorax</taxon>
    </lineage>
</organism>
<keyword evidence="2" id="KW-1185">Reference proteome</keyword>
<reference evidence="1 2" key="1">
    <citation type="submission" date="2012-09" db="EMBL/GenBank/DDBJ databases">
        <title>Genome Sequence of alkane-degrading Bacterium Alcanivorax sp. 6-D-6.</title>
        <authorList>
            <person name="Lai Q."/>
            <person name="Shao Z."/>
        </authorList>
    </citation>
    <scope>NUCLEOTIDE SEQUENCE [LARGE SCALE GENOMIC DNA]</scope>
    <source>
        <strain evidence="1 2">6-D-6</strain>
    </source>
</reference>
<evidence type="ECO:0008006" key="3">
    <source>
        <dbReference type="Google" id="ProtNLM"/>
    </source>
</evidence>
<name>A0ABQ6YA73_9GAMM</name>
<dbReference type="InterPro" id="IPR038316">
    <property type="entry name" value="DUF5062_sf"/>
</dbReference>
<proteinExistence type="predicted"/>
<dbReference type="EMBL" id="AQPF01000007">
    <property type="protein sequence ID" value="KAF0806727.1"/>
    <property type="molecule type" value="Genomic_DNA"/>
</dbReference>
<dbReference type="Pfam" id="PF16691">
    <property type="entry name" value="DUF5062"/>
    <property type="match status" value="1"/>
</dbReference>
<dbReference type="RefSeq" id="WP_133492031.1">
    <property type="nucleotide sequence ID" value="NZ_AQPF01000007.1"/>
</dbReference>